<dbReference type="Pfam" id="PF13419">
    <property type="entry name" value="HAD_2"/>
    <property type="match status" value="1"/>
</dbReference>
<dbReference type="RefSeq" id="WP_200585148.1">
    <property type="nucleotide sequence ID" value="NZ_JAEHFY010000006.1"/>
</dbReference>
<dbReference type="Gene3D" id="3.40.50.1000">
    <property type="entry name" value="HAD superfamily/HAD-like"/>
    <property type="match status" value="1"/>
</dbReference>
<reference evidence="1 2" key="1">
    <citation type="submission" date="2020-12" db="EMBL/GenBank/DDBJ databases">
        <title>Bacterial novel species Pedobacter sp. SD-b isolated from soil.</title>
        <authorList>
            <person name="Jung H.-Y."/>
        </authorList>
    </citation>
    <scope>NUCLEOTIDE SEQUENCE [LARGE SCALE GENOMIC DNA]</scope>
    <source>
        <strain evidence="1 2">SD-b</strain>
    </source>
</reference>
<sequence>MLKYQDIPPNKKAIIFELDDVLIPQKDYDLQVYYLFANFIEYLETFPPAQEMLNFITKRYETHGQKEMFEETANVFGLDLKYRENLNILFENAKLPLKLLLYKEVLELLQELTINRKQIYILTSGNPKRQLNKITQTEWHGLDKYLKVYFADEFEAKPSSASINYLIEENGLIKNDILLVSNHVIDEQMATMLKIDYQKII</sequence>
<dbReference type="InterPro" id="IPR041492">
    <property type="entry name" value="HAD_2"/>
</dbReference>
<dbReference type="InterPro" id="IPR036412">
    <property type="entry name" value="HAD-like_sf"/>
</dbReference>
<name>A0ABS1BHK6_9SPHI</name>
<evidence type="ECO:0000313" key="2">
    <source>
        <dbReference type="Proteomes" id="UP000660024"/>
    </source>
</evidence>
<comment type="caution">
    <text evidence="1">The sequence shown here is derived from an EMBL/GenBank/DDBJ whole genome shotgun (WGS) entry which is preliminary data.</text>
</comment>
<dbReference type="Proteomes" id="UP000660024">
    <property type="component" value="Unassembled WGS sequence"/>
</dbReference>
<gene>
    <name evidence="1" type="ORF">I5M32_05285</name>
</gene>
<organism evidence="1 2">
    <name type="scientific">Pedobacter segetis</name>
    <dbReference type="NCBI Taxonomy" id="2793069"/>
    <lineage>
        <taxon>Bacteria</taxon>
        <taxon>Pseudomonadati</taxon>
        <taxon>Bacteroidota</taxon>
        <taxon>Sphingobacteriia</taxon>
        <taxon>Sphingobacteriales</taxon>
        <taxon>Sphingobacteriaceae</taxon>
        <taxon>Pedobacter</taxon>
    </lineage>
</organism>
<dbReference type="CDD" id="cd01427">
    <property type="entry name" value="HAD_like"/>
    <property type="match status" value="1"/>
</dbReference>
<protein>
    <submittedName>
        <fullName evidence="1">HAD hydrolase-like protein</fullName>
    </submittedName>
</protein>
<dbReference type="SUPFAM" id="SSF56784">
    <property type="entry name" value="HAD-like"/>
    <property type="match status" value="1"/>
</dbReference>
<keyword evidence="2" id="KW-1185">Reference proteome</keyword>
<dbReference type="EMBL" id="JAEHFY010000006">
    <property type="protein sequence ID" value="MBK0382369.1"/>
    <property type="molecule type" value="Genomic_DNA"/>
</dbReference>
<evidence type="ECO:0000313" key="1">
    <source>
        <dbReference type="EMBL" id="MBK0382369.1"/>
    </source>
</evidence>
<accession>A0ABS1BHK6</accession>
<dbReference type="Gene3D" id="1.10.150.520">
    <property type="match status" value="1"/>
</dbReference>
<dbReference type="InterPro" id="IPR023214">
    <property type="entry name" value="HAD_sf"/>
</dbReference>
<proteinExistence type="predicted"/>